<proteinExistence type="predicted"/>
<gene>
    <name evidence="2" type="ORF">HQN79_04400</name>
</gene>
<feature type="transmembrane region" description="Helical" evidence="1">
    <location>
        <begin position="12"/>
        <end position="34"/>
    </location>
</feature>
<dbReference type="KEGG" id="txa:HQN79_04400"/>
<dbReference type="Proteomes" id="UP000504724">
    <property type="component" value="Chromosome"/>
</dbReference>
<evidence type="ECO:0000256" key="1">
    <source>
        <dbReference type="SAM" id="Phobius"/>
    </source>
</evidence>
<dbReference type="RefSeq" id="WP_173284474.1">
    <property type="nucleotide sequence ID" value="NZ_CP054020.1"/>
</dbReference>
<dbReference type="AlphaFoldDB" id="A0A7D4SMR3"/>
<protein>
    <recommendedName>
        <fullName evidence="4">SPOR domain-containing protein</fullName>
    </recommendedName>
</protein>
<keyword evidence="1" id="KW-0472">Membrane</keyword>
<evidence type="ECO:0000313" key="3">
    <source>
        <dbReference type="Proteomes" id="UP000504724"/>
    </source>
</evidence>
<sequence>MTENLSADEDVIKYRLVGALVWILLLLLFVPGWYADPVPQGVQSVSSDKGAEPIAITAYHLPEGVQPDTVKQEILVGARERHLQEIQQREQRLQESKVQTQMQPVVEKRSSDAASTNVDRQYMVRLITFFEIEKADQFVQGAKKHGYKVVLKEFNVSKNGKNQIVYQARTENYNSLDKALKAKQNLDKIFHLQGSRIIEVTQESKN</sequence>
<reference evidence="2 3" key="1">
    <citation type="submission" date="2020-05" db="EMBL/GenBank/DDBJ databases">
        <title>Thiomicrorhabdus sediminis sp.nov. and Thiomicrorhabdus xiamenensis sp.nov., novel sulfur-oxidizing bacteria isolated from coastal sediment.</title>
        <authorList>
            <person name="Liu X."/>
        </authorList>
    </citation>
    <scope>NUCLEOTIDE SEQUENCE [LARGE SCALE GENOMIC DNA]</scope>
    <source>
        <strain evidence="2 3">G2</strain>
    </source>
</reference>
<organism evidence="2 3">
    <name type="scientific">Thiomicrorhabdus xiamenensis</name>
    <dbReference type="NCBI Taxonomy" id="2739063"/>
    <lineage>
        <taxon>Bacteria</taxon>
        <taxon>Pseudomonadati</taxon>
        <taxon>Pseudomonadota</taxon>
        <taxon>Gammaproteobacteria</taxon>
        <taxon>Thiotrichales</taxon>
        <taxon>Piscirickettsiaceae</taxon>
        <taxon>Thiomicrorhabdus</taxon>
    </lineage>
</organism>
<keyword evidence="1" id="KW-0812">Transmembrane</keyword>
<keyword evidence="3" id="KW-1185">Reference proteome</keyword>
<name>A0A7D4SMR3_9GAMM</name>
<evidence type="ECO:0000313" key="2">
    <source>
        <dbReference type="EMBL" id="QKI88861.1"/>
    </source>
</evidence>
<dbReference type="EMBL" id="CP054020">
    <property type="protein sequence ID" value="QKI88861.1"/>
    <property type="molecule type" value="Genomic_DNA"/>
</dbReference>
<accession>A0A7D4SMR3</accession>
<evidence type="ECO:0008006" key="4">
    <source>
        <dbReference type="Google" id="ProtNLM"/>
    </source>
</evidence>
<keyword evidence="1" id="KW-1133">Transmembrane helix</keyword>